<feature type="region of interest" description="Disordered" evidence="1">
    <location>
        <begin position="1"/>
        <end position="100"/>
    </location>
</feature>
<feature type="compositionally biased region" description="Acidic residues" evidence="1">
    <location>
        <begin position="46"/>
        <end position="56"/>
    </location>
</feature>
<name>A0A4D9CM29_9STRA</name>
<accession>A0A4D9CM29</accession>
<keyword evidence="3" id="KW-1185">Reference proteome</keyword>
<gene>
    <name evidence="2" type="ORF">NSK_008493</name>
</gene>
<feature type="compositionally biased region" description="Basic and acidic residues" evidence="1">
    <location>
        <begin position="14"/>
        <end position="34"/>
    </location>
</feature>
<dbReference type="EMBL" id="SDOX01000181">
    <property type="protein sequence ID" value="TFJ80172.1"/>
    <property type="molecule type" value="Genomic_DNA"/>
</dbReference>
<evidence type="ECO:0000256" key="1">
    <source>
        <dbReference type="SAM" id="MobiDB-lite"/>
    </source>
</evidence>
<organism evidence="2 3">
    <name type="scientific">Nannochloropsis salina CCMP1776</name>
    <dbReference type="NCBI Taxonomy" id="1027361"/>
    <lineage>
        <taxon>Eukaryota</taxon>
        <taxon>Sar</taxon>
        <taxon>Stramenopiles</taxon>
        <taxon>Ochrophyta</taxon>
        <taxon>Eustigmatophyceae</taxon>
        <taxon>Eustigmatales</taxon>
        <taxon>Monodopsidaceae</taxon>
        <taxon>Microchloropsis</taxon>
        <taxon>Microchloropsis salina</taxon>
    </lineage>
</organism>
<proteinExistence type="predicted"/>
<evidence type="ECO:0000313" key="2">
    <source>
        <dbReference type="EMBL" id="TFJ80172.1"/>
    </source>
</evidence>
<evidence type="ECO:0000313" key="3">
    <source>
        <dbReference type="Proteomes" id="UP000355283"/>
    </source>
</evidence>
<sequence length="100" mass="10929">MSDIPYENQFQHIEGGEYEIRPEDLGPGRVERAGSQEAVQAHQEEGGEGGGEEGGEEGPRKMLEYDEKLKDLPQVFRSTSAAKRAPAPSGEGGREEGREE</sequence>
<dbReference type="AlphaFoldDB" id="A0A4D9CM29"/>
<reference evidence="2 3" key="1">
    <citation type="submission" date="2019-01" db="EMBL/GenBank/DDBJ databases">
        <title>Nuclear Genome Assembly of the Microalgal Biofuel strain Nannochloropsis salina CCMP1776.</title>
        <authorList>
            <person name="Hovde B."/>
        </authorList>
    </citation>
    <scope>NUCLEOTIDE SEQUENCE [LARGE SCALE GENOMIC DNA]</scope>
    <source>
        <strain evidence="2 3">CCMP1776</strain>
    </source>
</reference>
<comment type="caution">
    <text evidence="2">The sequence shown here is derived from an EMBL/GenBank/DDBJ whole genome shotgun (WGS) entry which is preliminary data.</text>
</comment>
<feature type="compositionally biased region" description="Basic and acidic residues" evidence="1">
    <location>
        <begin position="57"/>
        <end position="71"/>
    </location>
</feature>
<protein>
    <submittedName>
        <fullName evidence="2">Uncharacterized protein</fullName>
    </submittedName>
</protein>
<dbReference type="Proteomes" id="UP000355283">
    <property type="component" value="Unassembled WGS sequence"/>
</dbReference>